<keyword evidence="2" id="KW-0575">Peroxidase</keyword>
<feature type="region of interest" description="Disordered" evidence="1">
    <location>
        <begin position="1"/>
        <end position="22"/>
    </location>
</feature>
<keyword evidence="2" id="KW-0560">Oxidoreductase</keyword>
<proteinExistence type="predicted"/>
<feature type="compositionally biased region" description="Basic and acidic residues" evidence="1">
    <location>
        <begin position="8"/>
        <end position="21"/>
    </location>
</feature>
<protein>
    <submittedName>
        <fullName evidence="2">Alkylhydroperoxidase AhpD family core domain-containing protein</fullName>
    </submittedName>
</protein>
<organism evidence="2 3">
    <name type="scientific">Oceanicella actignis</name>
    <dbReference type="NCBI Taxonomy" id="1189325"/>
    <lineage>
        <taxon>Bacteria</taxon>
        <taxon>Pseudomonadati</taxon>
        <taxon>Pseudomonadota</taxon>
        <taxon>Alphaproteobacteria</taxon>
        <taxon>Rhodobacterales</taxon>
        <taxon>Paracoccaceae</taxon>
        <taxon>Oceanicella</taxon>
    </lineage>
</organism>
<keyword evidence="3" id="KW-1185">Reference proteome</keyword>
<reference evidence="2 3" key="1">
    <citation type="submission" date="2016-12" db="EMBL/GenBank/DDBJ databases">
        <authorList>
            <person name="Song W.-J."/>
            <person name="Kurnit D.M."/>
        </authorList>
    </citation>
    <scope>NUCLEOTIDE SEQUENCE [LARGE SCALE GENOMIC DNA]</scope>
    <source>
        <strain evidence="2 3">CGMCC 1.10808</strain>
    </source>
</reference>
<dbReference type="InterPro" id="IPR029032">
    <property type="entry name" value="AhpD-like"/>
</dbReference>
<accession>A0A1M7SDR6</accession>
<dbReference type="STRING" id="1189325.SAMN04488119_103232"/>
<dbReference type="Gene3D" id="1.20.1290.10">
    <property type="entry name" value="AhpD-like"/>
    <property type="match status" value="1"/>
</dbReference>
<evidence type="ECO:0000313" key="3">
    <source>
        <dbReference type="Proteomes" id="UP000184066"/>
    </source>
</evidence>
<dbReference type="SUPFAM" id="SSF69118">
    <property type="entry name" value="AhpD-like"/>
    <property type="match status" value="1"/>
</dbReference>
<name>A0A1M7SDR6_9RHOB</name>
<dbReference type="PANTHER" id="PTHR35446">
    <property type="entry name" value="SI:CH211-175M2.5"/>
    <property type="match status" value="1"/>
</dbReference>
<dbReference type="OrthoDB" id="9808310at2"/>
<gene>
    <name evidence="2" type="ORF">SAMN05216200_102276</name>
</gene>
<evidence type="ECO:0000313" key="2">
    <source>
        <dbReference type="EMBL" id="SHN56638.1"/>
    </source>
</evidence>
<dbReference type="RefSeq" id="WP_072746345.1">
    <property type="nucleotide sequence ID" value="NZ_FOHL01000003.1"/>
</dbReference>
<dbReference type="AlphaFoldDB" id="A0A1M7SDR6"/>
<dbReference type="EMBL" id="FRDL01000002">
    <property type="protein sequence ID" value="SHN56638.1"/>
    <property type="molecule type" value="Genomic_DNA"/>
</dbReference>
<dbReference type="GO" id="GO:0004601">
    <property type="term" value="F:peroxidase activity"/>
    <property type="evidence" value="ECO:0007669"/>
    <property type="project" value="UniProtKB-KW"/>
</dbReference>
<dbReference type="PANTHER" id="PTHR35446:SF3">
    <property type="entry name" value="CMD DOMAIN-CONTAINING PROTEIN"/>
    <property type="match status" value="1"/>
</dbReference>
<evidence type="ECO:0000256" key="1">
    <source>
        <dbReference type="SAM" id="MobiDB-lite"/>
    </source>
</evidence>
<sequence length="195" mass="21805">MNVTERGFTQHDETTAPEESKPLLARSKAAFGSIPGLHAVMAEAPGLLEGYQKLHELFLNSSFDKDELTVVWQTVNVENQCHYCVPAHTLIAKGMGVDDALVEALRNGEALSDPRLEALRQFTLKVVRQRGDLSDEDIQAFLDAGFTRRQILEVILGYAQKVMSNYTNRIARTPMDKRFEKFAWTPPARQAESAA</sequence>
<dbReference type="Proteomes" id="UP000184066">
    <property type="component" value="Unassembled WGS sequence"/>
</dbReference>